<dbReference type="RefSeq" id="WP_138926722.1">
    <property type="nucleotide sequence ID" value="NZ_CP034412.1"/>
</dbReference>
<name>A0A5B7WV99_9MICC</name>
<dbReference type="EMBL" id="CP034412">
    <property type="protein sequence ID" value="QCY48036.1"/>
    <property type="molecule type" value="Genomic_DNA"/>
</dbReference>
<protein>
    <recommendedName>
        <fullName evidence="3">CDP-Glycerol:Poly(Glycerophosphate) glycerophosphotransferase</fullName>
    </recommendedName>
</protein>
<accession>A0A5B7WV99</accession>
<dbReference type="InterPro" id="IPR043148">
    <property type="entry name" value="TagF_C"/>
</dbReference>
<reference evidence="1 2" key="1">
    <citation type="submission" date="2018-12" db="EMBL/GenBank/DDBJ databases">
        <title>Complete Genome Sequence of Glutamicibacter creatinolyticus strain LGCM259,isolated from an abscess of a 12-year-old mare in Italy.</title>
        <authorList>
            <person name="Santos R.G."/>
            <person name="Silva A.L."/>
            <person name="Seyffert N."/>
            <person name="Castro T.L.P."/>
            <person name="Attili A.R."/>
            <person name="Rifici C."/>
            <person name="Mazzullo G."/>
            <person name="Brenig B."/>
            <person name="Venanzi F."/>
            <person name="Azevedo V."/>
        </authorList>
    </citation>
    <scope>NUCLEOTIDE SEQUENCE [LARGE SCALE GENOMIC DNA]</scope>
    <source>
        <strain evidence="1 2">LGCM 259</strain>
    </source>
</reference>
<proteinExistence type="predicted"/>
<gene>
    <name evidence="1" type="ORF">GcLGCM259_2329</name>
</gene>
<evidence type="ECO:0008006" key="3">
    <source>
        <dbReference type="Google" id="ProtNLM"/>
    </source>
</evidence>
<dbReference type="Gene3D" id="3.40.50.12580">
    <property type="match status" value="1"/>
</dbReference>
<dbReference type="Proteomes" id="UP000307000">
    <property type="component" value="Chromosome"/>
</dbReference>
<evidence type="ECO:0000313" key="2">
    <source>
        <dbReference type="Proteomes" id="UP000307000"/>
    </source>
</evidence>
<sequence>MSLITRQLRLAVGRARALAAEPAVRRSINAQHRELRQTHTVLFFSEPPSQIYQLQVWLRPFEALAESGARIGIVVMNALTARQLLQMTGLPVFFSRSMEQVEQRLAKAGTRTICYVNNAQGNFTMLRMNGPLHVHLNHGESEKISMVSNQLKAYDRVAVAGPAAIERIRAHIPRFDPAALVPIGRPQLDGITRTTGLRRLRVLYAPTWEGDSKAMGYSSLETHGVQLLEALAGDERIELRFRPHPKTGDTSAQVGKLLAGLRREYAAHLDPVADPGQSLAESDVAICDISAMAYDAIALNVPLLAVGSQDCELTRRLPADQLLGSAAAGQDLAERVLELGRAGSAGQQELASYFFATTTPGQATELLRRLVCGS</sequence>
<organism evidence="1 2">
    <name type="scientific">Glutamicibacter creatinolyticus</name>
    <dbReference type="NCBI Taxonomy" id="162496"/>
    <lineage>
        <taxon>Bacteria</taxon>
        <taxon>Bacillati</taxon>
        <taxon>Actinomycetota</taxon>
        <taxon>Actinomycetes</taxon>
        <taxon>Micrococcales</taxon>
        <taxon>Micrococcaceae</taxon>
        <taxon>Glutamicibacter</taxon>
    </lineage>
</organism>
<dbReference type="AlphaFoldDB" id="A0A5B7WV99"/>
<evidence type="ECO:0000313" key="1">
    <source>
        <dbReference type="EMBL" id="QCY48036.1"/>
    </source>
</evidence>
<keyword evidence="2" id="KW-1185">Reference proteome</keyword>
<dbReference type="KEGG" id="gcr:GcLGCM259_2329"/>